<dbReference type="SUPFAM" id="SSF55785">
    <property type="entry name" value="PYP-like sensor domain (PAS domain)"/>
    <property type="match status" value="1"/>
</dbReference>
<dbReference type="Pfam" id="PF00990">
    <property type="entry name" value="GGDEF"/>
    <property type="match status" value="1"/>
</dbReference>
<dbReference type="SUPFAM" id="SSF141868">
    <property type="entry name" value="EAL domain-like"/>
    <property type="match status" value="1"/>
</dbReference>
<dbReference type="SUPFAM" id="SSF55073">
    <property type="entry name" value="Nucleotide cyclase"/>
    <property type="match status" value="1"/>
</dbReference>
<organism evidence="5 6">
    <name type="scientific">Virgisporangium aurantiacum</name>
    <dbReference type="NCBI Taxonomy" id="175570"/>
    <lineage>
        <taxon>Bacteria</taxon>
        <taxon>Bacillati</taxon>
        <taxon>Actinomycetota</taxon>
        <taxon>Actinomycetes</taxon>
        <taxon>Micromonosporales</taxon>
        <taxon>Micromonosporaceae</taxon>
        <taxon>Virgisporangium</taxon>
    </lineage>
</organism>
<dbReference type="PROSITE" id="PS50112">
    <property type="entry name" value="PAS"/>
    <property type="match status" value="1"/>
</dbReference>
<evidence type="ECO:0000259" key="2">
    <source>
        <dbReference type="PROSITE" id="PS50112"/>
    </source>
</evidence>
<comment type="caution">
    <text evidence="5">The sequence shown here is derived from an EMBL/GenBank/DDBJ whole genome shotgun (WGS) entry which is preliminary data.</text>
</comment>
<reference evidence="5" key="1">
    <citation type="submission" date="2021-01" db="EMBL/GenBank/DDBJ databases">
        <title>Whole genome shotgun sequence of Virgisporangium aurantiacum NBRC 16421.</title>
        <authorList>
            <person name="Komaki H."/>
            <person name="Tamura T."/>
        </authorList>
    </citation>
    <scope>NUCLEOTIDE SEQUENCE</scope>
    <source>
        <strain evidence="5">NBRC 16421</strain>
    </source>
</reference>
<dbReference type="SMART" id="SM00267">
    <property type="entry name" value="GGDEF"/>
    <property type="match status" value="1"/>
</dbReference>
<dbReference type="Gene3D" id="3.30.450.20">
    <property type="entry name" value="PAS domain"/>
    <property type="match status" value="1"/>
</dbReference>
<dbReference type="InterPro" id="IPR000014">
    <property type="entry name" value="PAS"/>
</dbReference>
<dbReference type="InterPro" id="IPR052155">
    <property type="entry name" value="Biofilm_reg_signaling"/>
</dbReference>
<dbReference type="NCBIfam" id="TIGR00254">
    <property type="entry name" value="GGDEF"/>
    <property type="match status" value="1"/>
</dbReference>
<dbReference type="CDD" id="cd00130">
    <property type="entry name" value="PAS"/>
    <property type="match status" value="1"/>
</dbReference>
<feature type="transmembrane region" description="Helical" evidence="1">
    <location>
        <begin position="123"/>
        <end position="142"/>
    </location>
</feature>
<dbReference type="InterPro" id="IPR001633">
    <property type="entry name" value="EAL_dom"/>
</dbReference>
<dbReference type="PROSITE" id="PS50887">
    <property type="entry name" value="GGDEF"/>
    <property type="match status" value="1"/>
</dbReference>
<dbReference type="PANTHER" id="PTHR44757:SF2">
    <property type="entry name" value="BIOFILM ARCHITECTURE MAINTENANCE PROTEIN MBAA"/>
    <property type="match status" value="1"/>
</dbReference>
<feature type="transmembrane region" description="Helical" evidence="1">
    <location>
        <begin position="184"/>
        <end position="207"/>
    </location>
</feature>
<dbReference type="CDD" id="cd01949">
    <property type="entry name" value="GGDEF"/>
    <property type="match status" value="1"/>
</dbReference>
<dbReference type="AlphaFoldDB" id="A0A8J3YWS5"/>
<evidence type="ECO:0000313" key="6">
    <source>
        <dbReference type="Proteomes" id="UP000612585"/>
    </source>
</evidence>
<dbReference type="Proteomes" id="UP000612585">
    <property type="component" value="Unassembled WGS sequence"/>
</dbReference>
<protein>
    <recommendedName>
        <fullName evidence="7">PAS domain S-box-containing protein/diguanylate cyclase (GGDEF) domain-containing protein</fullName>
    </recommendedName>
</protein>
<dbReference type="InterPro" id="IPR000160">
    <property type="entry name" value="GGDEF_dom"/>
</dbReference>
<dbReference type="CDD" id="cd01948">
    <property type="entry name" value="EAL"/>
    <property type="match status" value="1"/>
</dbReference>
<dbReference type="Gene3D" id="3.20.20.450">
    <property type="entry name" value="EAL domain"/>
    <property type="match status" value="1"/>
</dbReference>
<evidence type="ECO:0000259" key="3">
    <source>
        <dbReference type="PROSITE" id="PS50883"/>
    </source>
</evidence>
<dbReference type="InterPro" id="IPR035919">
    <property type="entry name" value="EAL_sf"/>
</dbReference>
<feature type="domain" description="PAS" evidence="2">
    <location>
        <begin position="352"/>
        <end position="421"/>
    </location>
</feature>
<feature type="transmembrane region" description="Helical" evidence="1">
    <location>
        <begin position="154"/>
        <end position="172"/>
    </location>
</feature>
<name>A0A8J3YWS5_9ACTN</name>
<evidence type="ECO:0000259" key="4">
    <source>
        <dbReference type="PROSITE" id="PS50887"/>
    </source>
</evidence>
<dbReference type="InterPro" id="IPR001610">
    <property type="entry name" value="PAC"/>
</dbReference>
<keyword evidence="1" id="KW-1133">Transmembrane helix</keyword>
<dbReference type="InterPro" id="IPR043128">
    <property type="entry name" value="Rev_trsase/Diguanyl_cyclase"/>
</dbReference>
<dbReference type="InterPro" id="IPR035965">
    <property type="entry name" value="PAS-like_dom_sf"/>
</dbReference>
<feature type="transmembrane region" description="Helical" evidence="1">
    <location>
        <begin position="12"/>
        <end position="33"/>
    </location>
</feature>
<dbReference type="InterPro" id="IPR029787">
    <property type="entry name" value="Nucleotide_cyclase"/>
</dbReference>
<dbReference type="SMART" id="SM00052">
    <property type="entry name" value="EAL"/>
    <property type="match status" value="1"/>
</dbReference>
<feature type="domain" description="GGDEF" evidence="4">
    <location>
        <begin position="506"/>
        <end position="637"/>
    </location>
</feature>
<evidence type="ECO:0000313" key="5">
    <source>
        <dbReference type="EMBL" id="GIJ53069.1"/>
    </source>
</evidence>
<evidence type="ECO:0008006" key="7">
    <source>
        <dbReference type="Google" id="ProtNLM"/>
    </source>
</evidence>
<dbReference type="RefSeq" id="WP_203986809.1">
    <property type="nucleotide sequence ID" value="NZ_BOPG01000004.1"/>
</dbReference>
<proteinExistence type="predicted"/>
<dbReference type="Pfam" id="PF00563">
    <property type="entry name" value="EAL"/>
    <property type="match status" value="1"/>
</dbReference>
<dbReference type="Gene3D" id="3.30.70.270">
    <property type="match status" value="1"/>
</dbReference>
<feature type="transmembrane region" description="Helical" evidence="1">
    <location>
        <begin position="283"/>
        <end position="301"/>
    </location>
</feature>
<dbReference type="NCBIfam" id="TIGR00229">
    <property type="entry name" value="sensory_box"/>
    <property type="match status" value="1"/>
</dbReference>
<keyword evidence="1" id="KW-0812">Transmembrane</keyword>
<dbReference type="PROSITE" id="PS50883">
    <property type="entry name" value="EAL"/>
    <property type="match status" value="1"/>
</dbReference>
<feature type="domain" description="EAL" evidence="3">
    <location>
        <begin position="646"/>
        <end position="901"/>
    </location>
</feature>
<keyword evidence="6" id="KW-1185">Reference proteome</keyword>
<evidence type="ECO:0000256" key="1">
    <source>
        <dbReference type="SAM" id="Phobius"/>
    </source>
</evidence>
<feature type="transmembrane region" description="Helical" evidence="1">
    <location>
        <begin position="45"/>
        <end position="63"/>
    </location>
</feature>
<dbReference type="SMART" id="SM00086">
    <property type="entry name" value="PAC"/>
    <property type="match status" value="1"/>
</dbReference>
<feature type="transmembrane region" description="Helical" evidence="1">
    <location>
        <begin position="84"/>
        <end position="103"/>
    </location>
</feature>
<sequence length="903" mass="96400">MAEHGRRSPDRLVRLLPAVAVGVVGLAILLYVARATGVVDRGGNLLAGLLSMTNWTLGTVVAVDTARAAGRTGTASGPGVRRSWLLLAWSMGLTAAGAAVGGATGRSDGAADGQVSSVPMAAFVLYIVGLLMFVAAMAVLPVPWHQLRNRRTVVLDLAVVGCATVVMMWYLATQLLHATGRSGALELTLILGCVTGCGLVAVGKLMITGAEPLDQVSMRLLGGSLVMSAMAAGGLAALTPWTGLTPETVVLPVSAVGWMLAARRQRVALADPDAAAARTRRRPFSVVPYAAVVLFNLLALVAEMRDLPRHEMLLVGSVVLTTLIIVRQITAFHDNARLVGRLDESLRDVRAQEHRFRALVRNSTDVVSITDSTGRITYISPGIEKMLQITPEQVLEGCRMVVHPDDREALAEQLAPSYAGPGATAHGEARFRRADGTWRRLEVHSTNFFNDPVIKGMVSNARDVTEARRYRDDLAYQATHDDLTGLLNRTLFASVADEALATDEPAGTVMVLVDLDDFKLINDRLGHAVGDALLRDVATRLRDGLRPQDTVARLGGDEFAVLLRDVVPDERMEIARRLMGELEQPVTAKGYDLLVRASVGVAPGTPGITAAELLRRADLAMYAAKNQGRGRCVEFDQSMDQAAQEHAQLAADLSVAIDRNELALVYQPIVTLPHGELSGVEALVRWQHPVRGFVSPVEFIPVAERTGLITALGAWVLYEACQQGAAWLRELGPAAPGRISVNVSARQLIEPDFPTVVEAALLASGLPAEKLTVEITETAVFDGGPALVAVNAMKDLGVRVALDDFGTGHSSLGLLRTVPIDVLKVDKSFVDGVGQSPEQEAIITSLSQIGSAMRLVVVAEGVETGAQADRLYELGYRYAQGYHFARPLKAPEIAGFALKPSPV</sequence>
<dbReference type="Pfam" id="PF08447">
    <property type="entry name" value="PAS_3"/>
    <property type="match status" value="1"/>
</dbReference>
<dbReference type="InterPro" id="IPR013655">
    <property type="entry name" value="PAS_fold_3"/>
</dbReference>
<keyword evidence="1" id="KW-0472">Membrane</keyword>
<feature type="transmembrane region" description="Helical" evidence="1">
    <location>
        <begin position="244"/>
        <end position="262"/>
    </location>
</feature>
<feature type="transmembrane region" description="Helical" evidence="1">
    <location>
        <begin position="219"/>
        <end position="238"/>
    </location>
</feature>
<dbReference type="PANTHER" id="PTHR44757">
    <property type="entry name" value="DIGUANYLATE CYCLASE DGCP"/>
    <property type="match status" value="1"/>
</dbReference>
<accession>A0A8J3YWS5</accession>
<gene>
    <name evidence="5" type="ORF">Vau01_005850</name>
</gene>
<dbReference type="EMBL" id="BOPG01000004">
    <property type="protein sequence ID" value="GIJ53069.1"/>
    <property type="molecule type" value="Genomic_DNA"/>
</dbReference>
<dbReference type="SMART" id="SM00091">
    <property type="entry name" value="PAS"/>
    <property type="match status" value="1"/>
</dbReference>